<proteinExistence type="predicted"/>
<reference evidence="8" key="1">
    <citation type="submission" date="2017-04" db="EMBL/GenBank/DDBJ databases">
        <authorList>
            <person name="Varghese N."/>
            <person name="Submissions S."/>
        </authorList>
    </citation>
    <scope>NUCLEOTIDE SEQUENCE [LARGE SCALE GENOMIC DNA]</scope>
    <source>
        <strain evidence="8">RKEM611</strain>
    </source>
</reference>
<evidence type="ECO:0000313" key="8">
    <source>
        <dbReference type="Proteomes" id="UP000192907"/>
    </source>
</evidence>
<dbReference type="RefSeq" id="WP_132320925.1">
    <property type="nucleotide sequence ID" value="NZ_FWZT01000010.1"/>
</dbReference>
<dbReference type="InterPro" id="IPR010445">
    <property type="entry name" value="LapA_dom"/>
</dbReference>
<evidence type="ECO:0000256" key="5">
    <source>
        <dbReference type="SAM" id="Phobius"/>
    </source>
</evidence>
<organism evidence="7 8">
    <name type="scientific">Pseudobacteriovorax antillogorgiicola</name>
    <dbReference type="NCBI Taxonomy" id="1513793"/>
    <lineage>
        <taxon>Bacteria</taxon>
        <taxon>Pseudomonadati</taxon>
        <taxon>Bdellovibrionota</taxon>
        <taxon>Oligoflexia</taxon>
        <taxon>Oligoflexales</taxon>
        <taxon>Pseudobacteriovoracaceae</taxon>
        <taxon>Pseudobacteriovorax</taxon>
    </lineage>
</organism>
<dbReference type="OrthoDB" id="10006847at2"/>
<feature type="domain" description="Lipopolysaccharide assembly protein A" evidence="6">
    <location>
        <begin position="30"/>
        <end position="89"/>
    </location>
</feature>
<sequence>MGYFRKLPIFLFMLVTLWYVGLFCYFNQVSIRIEIPYIGIFSIASAIVFLVSFLSGAIFAAFFFGYDALRKYISLRRSVKQLEQLRKETETKASLEPVIAETPKDQEPAV</sequence>
<gene>
    <name evidence="7" type="ORF">SAMN06296036_110148</name>
</gene>
<dbReference type="EMBL" id="FWZT01000010">
    <property type="protein sequence ID" value="SMF34541.1"/>
    <property type="molecule type" value="Genomic_DNA"/>
</dbReference>
<dbReference type="Pfam" id="PF06305">
    <property type="entry name" value="LapA_dom"/>
    <property type="match status" value="1"/>
</dbReference>
<dbReference type="STRING" id="1513793.SAMN06296036_110148"/>
<evidence type="ECO:0000256" key="1">
    <source>
        <dbReference type="ARBA" id="ARBA00022475"/>
    </source>
</evidence>
<keyword evidence="3 5" id="KW-1133">Transmembrane helix</keyword>
<protein>
    <recommendedName>
        <fullName evidence="6">Lipopolysaccharide assembly protein A domain-containing protein</fullName>
    </recommendedName>
</protein>
<dbReference type="AlphaFoldDB" id="A0A1Y6C354"/>
<evidence type="ECO:0000259" key="6">
    <source>
        <dbReference type="Pfam" id="PF06305"/>
    </source>
</evidence>
<evidence type="ECO:0000256" key="2">
    <source>
        <dbReference type="ARBA" id="ARBA00022692"/>
    </source>
</evidence>
<keyword evidence="4 5" id="KW-0472">Membrane</keyword>
<dbReference type="GO" id="GO:0005886">
    <property type="term" value="C:plasma membrane"/>
    <property type="evidence" value="ECO:0007669"/>
    <property type="project" value="InterPro"/>
</dbReference>
<evidence type="ECO:0000256" key="4">
    <source>
        <dbReference type="ARBA" id="ARBA00023136"/>
    </source>
</evidence>
<keyword evidence="8" id="KW-1185">Reference proteome</keyword>
<keyword evidence="2 5" id="KW-0812">Transmembrane</keyword>
<name>A0A1Y6C354_9BACT</name>
<feature type="transmembrane region" description="Helical" evidence="5">
    <location>
        <begin position="40"/>
        <end position="66"/>
    </location>
</feature>
<accession>A0A1Y6C354</accession>
<evidence type="ECO:0000313" key="7">
    <source>
        <dbReference type="EMBL" id="SMF34541.1"/>
    </source>
</evidence>
<dbReference type="Proteomes" id="UP000192907">
    <property type="component" value="Unassembled WGS sequence"/>
</dbReference>
<feature type="transmembrane region" description="Helical" evidence="5">
    <location>
        <begin position="7"/>
        <end position="28"/>
    </location>
</feature>
<keyword evidence="1" id="KW-1003">Cell membrane</keyword>
<evidence type="ECO:0000256" key="3">
    <source>
        <dbReference type="ARBA" id="ARBA00022989"/>
    </source>
</evidence>